<keyword evidence="2" id="KW-0812">Transmembrane</keyword>
<name>A0A1I7G5N4_9PROT</name>
<keyword evidence="2" id="KW-0472">Membrane</keyword>
<evidence type="ECO:0000256" key="2">
    <source>
        <dbReference type="SAM" id="Phobius"/>
    </source>
</evidence>
<dbReference type="Proteomes" id="UP000182649">
    <property type="component" value="Unassembled WGS sequence"/>
</dbReference>
<keyword evidence="2" id="KW-1133">Transmembrane helix</keyword>
<protein>
    <submittedName>
        <fullName evidence="3">Uncharacterized protein</fullName>
    </submittedName>
</protein>
<evidence type="ECO:0000313" key="3">
    <source>
        <dbReference type="EMBL" id="SFU43546.1"/>
    </source>
</evidence>
<feature type="transmembrane region" description="Helical" evidence="2">
    <location>
        <begin position="34"/>
        <end position="58"/>
    </location>
</feature>
<proteinExistence type="predicted"/>
<evidence type="ECO:0000313" key="4">
    <source>
        <dbReference type="Proteomes" id="UP000182649"/>
    </source>
</evidence>
<sequence>MYVSVRNDVGIRRTVRFQPIVELIRRVIMKRSSLISGPTLLPIVAAFVLGVSASGGVYAGEHDMPDEIGPADSPATRDTDDKGGDKSIKQRLHMKEGTSMKRGQDNSRYRTDGIERYEQQENYSGTGPKPEGRY</sequence>
<feature type="region of interest" description="Disordered" evidence="1">
    <location>
        <begin position="59"/>
        <end position="134"/>
    </location>
</feature>
<dbReference type="EMBL" id="FPBZ01000003">
    <property type="protein sequence ID" value="SFU43546.1"/>
    <property type="molecule type" value="Genomic_DNA"/>
</dbReference>
<organism evidence="3 4">
    <name type="scientific">Nitrosospira multiformis</name>
    <dbReference type="NCBI Taxonomy" id="1231"/>
    <lineage>
        <taxon>Bacteria</taxon>
        <taxon>Pseudomonadati</taxon>
        <taxon>Pseudomonadota</taxon>
        <taxon>Betaproteobacteria</taxon>
        <taxon>Nitrosomonadales</taxon>
        <taxon>Nitrosomonadaceae</taxon>
        <taxon>Nitrosospira</taxon>
    </lineage>
</organism>
<accession>A0A1I7G5N4</accession>
<feature type="compositionally biased region" description="Basic and acidic residues" evidence="1">
    <location>
        <begin position="75"/>
        <end position="119"/>
    </location>
</feature>
<reference evidence="3 4" key="1">
    <citation type="submission" date="2016-10" db="EMBL/GenBank/DDBJ databases">
        <authorList>
            <person name="de Groot N.N."/>
        </authorList>
    </citation>
    <scope>NUCLEOTIDE SEQUENCE [LARGE SCALE GENOMIC DNA]</scope>
    <source>
        <strain evidence="3 4">Nl14</strain>
    </source>
</reference>
<evidence type="ECO:0000256" key="1">
    <source>
        <dbReference type="SAM" id="MobiDB-lite"/>
    </source>
</evidence>
<gene>
    <name evidence="3" type="ORF">SAMN05216417_103188</name>
</gene>
<dbReference type="AlphaFoldDB" id="A0A1I7G5N4"/>